<organism evidence="1 2">
    <name type="scientific">Williamsia marianensis</name>
    <dbReference type="NCBI Taxonomy" id="85044"/>
    <lineage>
        <taxon>Bacteria</taxon>
        <taxon>Bacillati</taxon>
        <taxon>Actinomycetota</taxon>
        <taxon>Actinomycetes</taxon>
        <taxon>Mycobacteriales</taxon>
        <taxon>Nocardiaceae</taxon>
        <taxon>Williamsia</taxon>
    </lineage>
</organism>
<evidence type="ECO:0008006" key="3">
    <source>
        <dbReference type="Google" id="ProtNLM"/>
    </source>
</evidence>
<comment type="caution">
    <text evidence="1">The sequence shown here is derived from an EMBL/GenBank/DDBJ whole genome shotgun (WGS) entry which is preliminary data.</text>
</comment>
<accession>A0A2G3PLR7</accession>
<protein>
    <recommendedName>
        <fullName evidence="3">Suppressor of fused protein SUFU</fullName>
    </recommendedName>
</protein>
<reference evidence="1 2" key="1">
    <citation type="submission" date="2017-10" db="EMBL/GenBank/DDBJ databases">
        <title>The draft genome sequence of Williamsia sp. BULT 1.1 isolated from the semi-arid grassland soils from South Africa.</title>
        <authorList>
            <person name="Kabwe M.H."/>
            <person name="Govender N."/>
            <person name="Mutseka Lunga P."/>
            <person name="Vikram S."/>
            <person name="Makhalanyane T.P."/>
        </authorList>
    </citation>
    <scope>NUCLEOTIDE SEQUENCE [LARGE SCALE GENOMIC DNA]</scope>
    <source>
        <strain evidence="1 2">BULT 1.1</strain>
    </source>
</reference>
<dbReference type="EMBL" id="PEBD01000008">
    <property type="protein sequence ID" value="PHV66696.1"/>
    <property type="molecule type" value="Genomic_DNA"/>
</dbReference>
<evidence type="ECO:0000313" key="1">
    <source>
        <dbReference type="EMBL" id="PHV66696.1"/>
    </source>
</evidence>
<gene>
    <name evidence="1" type="ORF">CSW57_10430</name>
</gene>
<dbReference type="RefSeq" id="WP_099382723.1">
    <property type="nucleotide sequence ID" value="NZ_PEBD01000008.1"/>
</dbReference>
<evidence type="ECO:0000313" key="2">
    <source>
        <dbReference type="Proteomes" id="UP000225108"/>
    </source>
</evidence>
<proteinExistence type="predicted"/>
<sequence length="506" mass="54129">MTYWSSTQARLMAEPEFISTIGRLIQSVAPLGATGAKATFSFAGTATRYALTYFGPVPPTPIPMPPPALEVARDLRVGRYQSGADACLLLEIVLGPGAPIVRFDHGEHGPIDPALIFDADAYRDDLLRYPRDAPQWLVDYVGGVPLAHLLSGSYFPFPSAGSVPARATDAAAAVTITLDFIRNHRIDHAGHNLYSLAAQRIQAGWRVFTQAPADPARSGGRMRLVFLVADDAVVEIPSPAMTPESSEMAFTQRAFERAHARSQVPSTPTPVQHGGGVGVAIRGPQESTQDVPGAREAQTARDNIWRGVGRMYEQILAPLPDNEVLWPGGTRGFRVVARERTTVVATDGLSAPSLVGALNGSMVGVGAEFFVESIDPELRADESAREHWLFTIIAAVAAHAASGGQDFVRTITASVDPVYVELAGVRAPREWAVGSTVGVLLSNKGWGAPSGFDTPLGRVALVSVTLLRASEAVTTSAWPTAAGEIFRQLSARRIGHYFDPHREAIY</sequence>
<dbReference type="AlphaFoldDB" id="A0A2G3PLR7"/>
<name>A0A2G3PLR7_WILMA</name>
<dbReference type="Proteomes" id="UP000225108">
    <property type="component" value="Unassembled WGS sequence"/>
</dbReference>